<dbReference type="EMBL" id="AMZY02000005">
    <property type="protein sequence ID" value="EMS34611.1"/>
    <property type="molecule type" value="Genomic_DNA"/>
</dbReference>
<keyword evidence="2" id="KW-1185">Reference proteome</keyword>
<evidence type="ECO:0000313" key="2">
    <source>
        <dbReference type="Proteomes" id="UP000010953"/>
    </source>
</evidence>
<name>M7YBP5_9BACT</name>
<dbReference type="AlphaFoldDB" id="M7YBP5"/>
<reference evidence="1" key="1">
    <citation type="submission" date="2013-01" db="EMBL/GenBank/DDBJ databases">
        <title>Genome assembly of Mariniradius saccharolyticus AK6.</title>
        <authorList>
            <person name="Vaidya B."/>
            <person name="Khatri I."/>
            <person name="Tanuku N.R.S."/>
            <person name="Subramanian S."/>
            <person name="Pinnaka A."/>
        </authorList>
    </citation>
    <scope>NUCLEOTIDE SEQUENCE [LARGE SCALE GENOMIC DNA]</scope>
    <source>
        <strain evidence="1">AK6</strain>
    </source>
</reference>
<dbReference type="OrthoDB" id="882061at2"/>
<proteinExistence type="predicted"/>
<dbReference type="STRING" id="1239962.C943_03298"/>
<dbReference type="Proteomes" id="UP000010953">
    <property type="component" value="Unassembled WGS sequence"/>
</dbReference>
<gene>
    <name evidence="1" type="ORF">C943_03298</name>
</gene>
<sequence length="128" mass="14460">MSNLSFKGDLRTGGTGIKTQLSLIHFIEDNVHIIYSPALDLTGYGNNEVEAKDSFQVVLGEFMTYGLNKKCLFEELKKLGWKVRGSKKKPKVESPDISDMMKVNADLGEVINKKDYTKYHQEVLIPAY</sequence>
<protein>
    <submittedName>
        <fullName evidence="1">Uncharacterized protein</fullName>
    </submittedName>
</protein>
<dbReference type="RefSeq" id="WP_008624130.1">
    <property type="nucleotide sequence ID" value="NZ_AMZY02000005.1"/>
</dbReference>
<organism evidence="1 2">
    <name type="scientific">Mariniradius saccharolyticus AK6</name>
    <dbReference type="NCBI Taxonomy" id="1239962"/>
    <lineage>
        <taxon>Bacteria</taxon>
        <taxon>Pseudomonadati</taxon>
        <taxon>Bacteroidota</taxon>
        <taxon>Cytophagia</taxon>
        <taxon>Cytophagales</taxon>
        <taxon>Cyclobacteriaceae</taxon>
        <taxon>Mariniradius</taxon>
    </lineage>
</organism>
<dbReference type="InParanoid" id="M7YBP5"/>
<accession>M7YBP5</accession>
<comment type="caution">
    <text evidence="1">The sequence shown here is derived from an EMBL/GenBank/DDBJ whole genome shotgun (WGS) entry which is preliminary data.</text>
</comment>
<evidence type="ECO:0000313" key="1">
    <source>
        <dbReference type="EMBL" id="EMS34611.1"/>
    </source>
</evidence>